<dbReference type="Proteomes" id="UP001177023">
    <property type="component" value="Unassembled WGS sequence"/>
</dbReference>
<feature type="region of interest" description="Disordered" evidence="1">
    <location>
        <begin position="23"/>
        <end position="45"/>
    </location>
</feature>
<reference evidence="3" key="1">
    <citation type="submission" date="2023-06" db="EMBL/GenBank/DDBJ databases">
        <authorList>
            <person name="Delattre M."/>
        </authorList>
    </citation>
    <scope>NUCLEOTIDE SEQUENCE</scope>
    <source>
        <strain evidence="3">AF72</strain>
    </source>
</reference>
<dbReference type="AlphaFoldDB" id="A0AA36CYC4"/>
<keyword evidence="4" id="KW-1185">Reference proteome</keyword>
<gene>
    <name evidence="3" type="ORF">MSPICULIGERA_LOCUS15517</name>
</gene>
<evidence type="ECO:0000256" key="2">
    <source>
        <dbReference type="SAM" id="SignalP"/>
    </source>
</evidence>
<dbReference type="EMBL" id="CATQJA010002648">
    <property type="protein sequence ID" value="CAJ0577239.1"/>
    <property type="molecule type" value="Genomic_DNA"/>
</dbReference>
<feature type="signal peptide" evidence="2">
    <location>
        <begin position="1"/>
        <end position="19"/>
    </location>
</feature>
<feature type="chain" id="PRO_5041232171" evidence="2">
    <location>
        <begin position="20"/>
        <end position="171"/>
    </location>
</feature>
<organism evidence="3 4">
    <name type="scientific">Mesorhabditis spiculigera</name>
    <dbReference type="NCBI Taxonomy" id="96644"/>
    <lineage>
        <taxon>Eukaryota</taxon>
        <taxon>Metazoa</taxon>
        <taxon>Ecdysozoa</taxon>
        <taxon>Nematoda</taxon>
        <taxon>Chromadorea</taxon>
        <taxon>Rhabditida</taxon>
        <taxon>Rhabditina</taxon>
        <taxon>Rhabditomorpha</taxon>
        <taxon>Rhabditoidea</taxon>
        <taxon>Rhabditidae</taxon>
        <taxon>Mesorhabditinae</taxon>
        <taxon>Mesorhabditis</taxon>
    </lineage>
</organism>
<accession>A0AA36CYC4</accession>
<keyword evidence="2" id="KW-0732">Signal</keyword>
<comment type="caution">
    <text evidence="3">The sequence shown here is derived from an EMBL/GenBank/DDBJ whole genome shotgun (WGS) entry which is preliminary data.</text>
</comment>
<feature type="non-terminal residue" evidence="3">
    <location>
        <position position="1"/>
    </location>
</feature>
<sequence>MQKLTSALLLLIVAVGARAGAIPHYGNDHQDEKYDSKYESGSHHEEGAYKYGGSGNYVKGTSYGKTWGSDYSDKKEYTPTYYGYGQQEYGGHDSHYYTPQHYDSHQQHHDQHEYSPYQSYYGSSHYTPSHYQGYNQHYGYGYEQPKYDKYEYGHYEPHHVEQQHYYGYGHH</sequence>
<evidence type="ECO:0000313" key="4">
    <source>
        <dbReference type="Proteomes" id="UP001177023"/>
    </source>
</evidence>
<feature type="compositionally biased region" description="Basic and acidic residues" evidence="1">
    <location>
        <begin position="26"/>
        <end position="45"/>
    </location>
</feature>
<proteinExistence type="predicted"/>
<evidence type="ECO:0000313" key="3">
    <source>
        <dbReference type="EMBL" id="CAJ0577239.1"/>
    </source>
</evidence>
<evidence type="ECO:0000256" key="1">
    <source>
        <dbReference type="SAM" id="MobiDB-lite"/>
    </source>
</evidence>
<protein>
    <submittedName>
        <fullName evidence="3">Uncharacterized protein</fullName>
    </submittedName>
</protein>
<name>A0AA36CYC4_9BILA</name>